<proteinExistence type="predicted"/>
<gene>
    <name evidence="8" type="ORF">R3I93_009119</name>
</gene>
<dbReference type="Proteomes" id="UP001364617">
    <property type="component" value="Unassembled WGS sequence"/>
</dbReference>
<dbReference type="PANTHER" id="PTHR46490:SF6">
    <property type="entry name" value="ASIALOGLYCOPROTEIN RECEPTOR 1-LIKE-RELATED"/>
    <property type="match status" value="1"/>
</dbReference>
<dbReference type="InterPro" id="IPR033992">
    <property type="entry name" value="NKR-like_CTLD"/>
</dbReference>
<keyword evidence="6" id="KW-0812">Transmembrane</keyword>
<dbReference type="GO" id="GO:0030246">
    <property type="term" value="F:carbohydrate binding"/>
    <property type="evidence" value="ECO:0007669"/>
    <property type="project" value="UniProtKB-KW"/>
</dbReference>
<keyword evidence="2" id="KW-0430">Lectin</keyword>
<evidence type="ECO:0000256" key="4">
    <source>
        <dbReference type="ARBA" id="ARBA00023180"/>
    </source>
</evidence>
<evidence type="ECO:0000313" key="9">
    <source>
        <dbReference type="Proteomes" id="UP001364617"/>
    </source>
</evidence>
<feature type="compositionally biased region" description="Basic and acidic residues" evidence="5">
    <location>
        <begin position="34"/>
        <end position="50"/>
    </location>
</feature>
<evidence type="ECO:0000256" key="6">
    <source>
        <dbReference type="SAM" id="Phobius"/>
    </source>
</evidence>
<sequence length="310" mass="36175">MEDESCYSSVIFKPFDKEKSKVRQSDEFALYAEVKRKQSSEETSHTETTAKEASTPISPVYRRVSVFLGLLCFLLLAALTAVSIFYYIHMSKHNNILAQYTKERAANLQLLADKEVLEQETARLATQGQQMNSTLDFIIHKSSFSGDKYCQFTGNGARCTSCPQNWIQNGSSCYYFHKGNTWNTWTESQKYCEKYEAQLAIIDSVGEQEFINQHTEFYYDAYHGYWIGLYKKMGLTWVWTNDAQLERGFWSDWPDERYRYYCVLSMPSKNPVRSWRSASCSMKNRWICEMEVLTWPTFLQAQQNHSDPST</sequence>
<dbReference type="Gene3D" id="3.10.100.10">
    <property type="entry name" value="Mannose-Binding Protein A, subunit A"/>
    <property type="match status" value="1"/>
</dbReference>
<name>A0AAN9H7D8_9TELE</name>
<keyword evidence="4" id="KW-0325">Glycoprotein</keyword>
<dbReference type="EMBL" id="JAYKXH010000009">
    <property type="protein sequence ID" value="KAK7157823.1"/>
    <property type="molecule type" value="Genomic_DNA"/>
</dbReference>
<evidence type="ECO:0000259" key="7">
    <source>
        <dbReference type="PROSITE" id="PS50041"/>
    </source>
</evidence>
<keyword evidence="3" id="KW-1015">Disulfide bond</keyword>
<evidence type="ECO:0000256" key="5">
    <source>
        <dbReference type="SAM" id="MobiDB-lite"/>
    </source>
</evidence>
<feature type="transmembrane region" description="Helical" evidence="6">
    <location>
        <begin position="66"/>
        <end position="88"/>
    </location>
</feature>
<keyword evidence="6" id="KW-0472">Membrane</keyword>
<comment type="subcellular location">
    <subcellularLocation>
        <location evidence="1">Membrane</location>
        <topology evidence="1">Single-pass membrane protein</topology>
    </subcellularLocation>
</comment>
<comment type="caution">
    <text evidence="8">The sequence shown here is derived from an EMBL/GenBank/DDBJ whole genome shotgun (WGS) entry which is preliminary data.</text>
</comment>
<dbReference type="InterPro" id="IPR018378">
    <property type="entry name" value="C-type_lectin_CS"/>
</dbReference>
<evidence type="ECO:0000256" key="3">
    <source>
        <dbReference type="ARBA" id="ARBA00023157"/>
    </source>
</evidence>
<dbReference type="InterPro" id="IPR052309">
    <property type="entry name" value="C-type_Lectin_Domain_Fam1"/>
</dbReference>
<feature type="region of interest" description="Disordered" evidence="5">
    <location>
        <begin position="34"/>
        <end position="53"/>
    </location>
</feature>
<protein>
    <recommendedName>
        <fullName evidence="7">C-type lectin domain-containing protein</fullName>
    </recommendedName>
</protein>
<dbReference type="PANTHER" id="PTHR46490">
    <property type="entry name" value="C-TYPE LECTIN DOMAIN FAMILY 12 MEMBER A-RELATED"/>
    <property type="match status" value="1"/>
</dbReference>
<dbReference type="GO" id="GO:0016020">
    <property type="term" value="C:membrane"/>
    <property type="evidence" value="ECO:0007669"/>
    <property type="project" value="UniProtKB-SubCell"/>
</dbReference>
<dbReference type="InterPro" id="IPR016186">
    <property type="entry name" value="C-type_lectin-like/link_sf"/>
</dbReference>
<dbReference type="InterPro" id="IPR001304">
    <property type="entry name" value="C-type_lectin-like"/>
</dbReference>
<accession>A0AAN9H7D8</accession>
<evidence type="ECO:0000313" key="8">
    <source>
        <dbReference type="EMBL" id="KAK7157823.1"/>
    </source>
</evidence>
<dbReference type="SUPFAM" id="SSF56436">
    <property type="entry name" value="C-type lectin-like"/>
    <property type="match status" value="1"/>
</dbReference>
<dbReference type="AlphaFoldDB" id="A0AAN9H7D8"/>
<keyword evidence="9" id="KW-1185">Reference proteome</keyword>
<keyword evidence="6" id="KW-1133">Transmembrane helix</keyword>
<dbReference type="InterPro" id="IPR016187">
    <property type="entry name" value="CTDL_fold"/>
</dbReference>
<organism evidence="8 9">
    <name type="scientific">Phoxinus phoxinus</name>
    <name type="common">Eurasian minnow</name>
    <dbReference type="NCBI Taxonomy" id="58324"/>
    <lineage>
        <taxon>Eukaryota</taxon>
        <taxon>Metazoa</taxon>
        <taxon>Chordata</taxon>
        <taxon>Craniata</taxon>
        <taxon>Vertebrata</taxon>
        <taxon>Euteleostomi</taxon>
        <taxon>Actinopterygii</taxon>
        <taxon>Neopterygii</taxon>
        <taxon>Teleostei</taxon>
        <taxon>Ostariophysi</taxon>
        <taxon>Cypriniformes</taxon>
        <taxon>Leuciscidae</taxon>
        <taxon>Phoxininae</taxon>
        <taxon>Phoxinus</taxon>
    </lineage>
</organism>
<dbReference type="PROSITE" id="PS00615">
    <property type="entry name" value="C_TYPE_LECTIN_1"/>
    <property type="match status" value="1"/>
</dbReference>
<dbReference type="CDD" id="cd03593">
    <property type="entry name" value="CLECT_NK_receptors_like"/>
    <property type="match status" value="1"/>
</dbReference>
<reference evidence="8 9" key="1">
    <citation type="submission" date="2024-02" db="EMBL/GenBank/DDBJ databases">
        <title>Chromosome-level genome assembly of the Eurasian Minnow (Phoxinus phoxinus).</title>
        <authorList>
            <person name="Oriowo T.O."/>
            <person name="Martin S."/>
            <person name="Stange M."/>
            <person name="Chrysostomakis Y."/>
            <person name="Brown T."/>
            <person name="Winkler S."/>
            <person name="Kukowka S."/>
            <person name="Myers E.W."/>
            <person name="Bohne A."/>
        </authorList>
    </citation>
    <scope>NUCLEOTIDE SEQUENCE [LARGE SCALE GENOMIC DNA]</scope>
    <source>
        <strain evidence="8">ZFMK-TIS-60720</strain>
        <tissue evidence="8">Whole Organism</tissue>
    </source>
</reference>
<dbReference type="PROSITE" id="PS50041">
    <property type="entry name" value="C_TYPE_LECTIN_2"/>
    <property type="match status" value="1"/>
</dbReference>
<evidence type="ECO:0000256" key="2">
    <source>
        <dbReference type="ARBA" id="ARBA00022734"/>
    </source>
</evidence>
<dbReference type="Pfam" id="PF00059">
    <property type="entry name" value="Lectin_C"/>
    <property type="match status" value="1"/>
</dbReference>
<feature type="domain" description="C-type lectin" evidence="7">
    <location>
        <begin position="169"/>
        <end position="289"/>
    </location>
</feature>
<evidence type="ECO:0000256" key="1">
    <source>
        <dbReference type="ARBA" id="ARBA00004167"/>
    </source>
</evidence>
<dbReference type="SMART" id="SM00034">
    <property type="entry name" value="CLECT"/>
    <property type="match status" value="1"/>
</dbReference>